<evidence type="ECO:0008006" key="5">
    <source>
        <dbReference type="Google" id="ProtNLM"/>
    </source>
</evidence>
<feature type="compositionally biased region" description="Low complexity" evidence="2">
    <location>
        <begin position="504"/>
        <end position="527"/>
    </location>
</feature>
<evidence type="ECO:0000256" key="1">
    <source>
        <dbReference type="SAM" id="Coils"/>
    </source>
</evidence>
<dbReference type="PANTHER" id="PTHR40618:SF1">
    <property type="entry name" value="B-ZIP TRANSCRIPTION FACTOR (EUROFUNG)"/>
    <property type="match status" value="1"/>
</dbReference>
<dbReference type="AlphaFoldDB" id="A0A6A6TQS7"/>
<dbReference type="CDD" id="cd14688">
    <property type="entry name" value="bZIP_YAP"/>
    <property type="match status" value="1"/>
</dbReference>
<protein>
    <recommendedName>
        <fullName evidence="5">BZIP domain-containing protein</fullName>
    </recommendedName>
</protein>
<feature type="region of interest" description="Disordered" evidence="2">
    <location>
        <begin position="1"/>
        <end position="49"/>
    </location>
</feature>
<keyword evidence="1" id="KW-0175">Coiled coil</keyword>
<feature type="coiled-coil region" evidence="1">
    <location>
        <begin position="59"/>
        <end position="86"/>
    </location>
</feature>
<name>A0A6A6TQS7_9PLEO</name>
<dbReference type="SUPFAM" id="SSF57959">
    <property type="entry name" value="Leucine zipper domain"/>
    <property type="match status" value="1"/>
</dbReference>
<dbReference type="Proteomes" id="UP000799324">
    <property type="component" value="Unassembled WGS sequence"/>
</dbReference>
<feature type="compositionally biased region" description="Polar residues" evidence="2">
    <location>
        <begin position="178"/>
        <end position="189"/>
    </location>
</feature>
<sequence>MTSSESEGQPPPRKRSRTSANGDEQSNKKARGRPRVDTQDATAADRRRTQIRLAQRAYRQRKETTIASLKQRNAHLQDIIEKMNKSFLAFNELAVKSGLLRTNPRLGQELKSVTENFVTLARAAETEEDHEDHEADDDTGTPAGRPRSPPRGQHTDVGWGYSARFLDIDLSPAVDKGASQQEEQSTNGSFFPIVPNSPRELARQHALVRARPMTVGEIFDQQRTQADQQLPFGLMDMQGWSRPEVSNHQNPHTFPVNIPTPDISPLISPPTGRLPTPPFIPALSKTPTISLTTKTVKPDWTYSFDETTFARRLTRAALETGFHLLSNAHQRPAALNYVFKLSLPYLGLEELRNRFKITLSRGTDEDLDSWETPFIHLGGAGTHYPRKDTQGNVIPLPNAWNLKSLGPRRIRAENTVDPSRSHDLEVDLTGFEGEWFDANDVQGYLAEKKGCNINPRDTFAEVMIEVDEDETPATAVPLTSIVHARSHNLQMDFSSLDRAFSTSNVSPGLSNGSSSTDSTSSKSTPGGHNVPFNSFNSYRYDNENDVSALFEEPLGLDLAPGFANNNMATFSADAFVDTSNLPIGLDLMGAEVEMPVVQQKKTKAAWVDVSKLVDEIIRHGVCLGRSPGFRRKDVDMAFQASLIHAF</sequence>
<dbReference type="InterPro" id="IPR046347">
    <property type="entry name" value="bZIP_sf"/>
</dbReference>
<feature type="region of interest" description="Disordered" evidence="2">
    <location>
        <begin position="175"/>
        <end position="196"/>
    </location>
</feature>
<dbReference type="Gene3D" id="1.20.5.170">
    <property type="match status" value="1"/>
</dbReference>
<dbReference type="OrthoDB" id="3555317at2759"/>
<feature type="compositionally biased region" description="Acidic residues" evidence="2">
    <location>
        <begin position="126"/>
        <end position="139"/>
    </location>
</feature>
<feature type="region of interest" description="Disordered" evidence="2">
    <location>
        <begin position="504"/>
        <end position="528"/>
    </location>
</feature>
<dbReference type="GO" id="GO:0003700">
    <property type="term" value="F:DNA-binding transcription factor activity"/>
    <property type="evidence" value="ECO:0007669"/>
    <property type="project" value="InterPro"/>
</dbReference>
<organism evidence="3 4">
    <name type="scientific">Lophiostoma macrostomum CBS 122681</name>
    <dbReference type="NCBI Taxonomy" id="1314788"/>
    <lineage>
        <taxon>Eukaryota</taxon>
        <taxon>Fungi</taxon>
        <taxon>Dikarya</taxon>
        <taxon>Ascomycota</taxon>
        <taxon>Pezizomycotina</taxon>
        <taxon>Dothideomycetes</taxon>
        <taxon>Pleosporomycetidae</taxon>
        <taxon>Pleosporales</taxon>
        <taxon>Lophiostomataceae</taxon>
        <taxon>Lophiostoma</taxon>
    </lineage>
</organism>
<gene>
    <name evidence="3" type="ORF">K491DRAFT_585408</name>
</gene>
<feature type="region of interest" description="Disordered" evidence="2">
    <location>
        <begin position="124"/>
        <end position="158"/>
    </location>
</feature>
<feature type="compositionally biased region" description="Basic and acidic residues" evidence="2">
    <location>
        <begin position="34"/>
        <end position="48"/>
    </location>
</feature>
<evidence type="ECO:0000256" key="2">
    <source>
        <dbReference type="SAM" id="MobiDB-lite"/>
    </source>
</evidence>
<dbReference type="EMBL" id="MU004289">
    <property type="protein sequence ID" value="KAF2662415.1"/>
    <property type="molecule type" value="Genomic_DNA"/>
</dbReference>
<evidence type="ECO:0000313" key="3">
    <source>
        <dbReference type="EMBL" id="KAF2662415.1"/>
    </source>
</evidence>
<proteinExistence type="predicted"/>
<evidence type="ECO:0000313" key="4">
    <source>
        <dbReference type="Proteomes" id="UP000799324"/>
    </source>
</evidence>
<accession>A0A6A6TQS7</accession>
<reference evidence="3" key="1">
    <citation type="journal article" date="2020" name="Stud. Mycol.">
        <title>101 Dothideomycetes genomes: a test case for predicting lifestyles and emergence of pathogens.</title>
        <authorList>
            <person name="Haridas S."/>
            <person name="Albert R."/>
            <person name="Binder M."/>
            <person name="Bloem J."/>
            <person name="Labutti K."/>
            <person name="Salamov A."/>
            <person name="Andreopoulos B."/>
            <person name="Baker S."/>
            <person name="Barry K."/>
            <person name="Bills G."/>
            <person name="Bluhm B."/>
            <person name="Cannon C."/>
            <person name="Castanera R."/>
            <person name="Culley D."/>
            <person name="Daum C."/>
            <person name="Ezra D."/>
            <person name="Gonzalez J."/>
            <person name="Henrissat B."/>
            <person name="Kuo A."/>
            <person name="Liang C."/>
            <person name="Lipzen A."/>
            <person name="Lutzoni F."/>
            <person name="Magnuson J."/>
            <person name="Mondo S."/>
            <person name="Nolan M."/>
            <person name="Ohm R."/>
            <person name="Pangilinan J."/>
            <person name="Park H.-J."/>
            <person name="Ramirez L."/>
            <person name="Alfaro M."/>
            <person name="Sun H."/>
            <person name="Tritt A."/>
            <person name="Yoshinaga Y."/>
            <person name="Zwiers L.-H."/>
            <person name="Turgeon B."/>
            <person name="Goodwin S."/>
            <person name="Spatafora J."/>
            <person name="Crous P."/>
            <person name="Grigoriev I."/>
        </authorList>
    </citation>
    <scope>NUCLEOTIDE SEQUENCE</scope>
    <source>
        <strain evidence="3">CBS 122681</strain>
    </source>
</reference>
<dbReference type="PANTHER" id="PTHR40618">
    <property type="entry name" value="B-ZIP TRANSCRIPTION FACTOR (EUROFUNG)-RELATED"/>
    <property type="match status" value="1"/>
</dbReference>
<keyword evidence="4" id="KW-1185">Reference proteome</keyword>